<keyword evidence="2" id="KW-1003">Cell membrane</keyword>
<feature type="domain" description="ABC3 transporter permease C-terminal" evidence="7">
    <location>
        <begin position="266"/>
        <end position="379"/>
    </location>
</feature>
<dbReference type="Pfam" id="PF02687">
    <property type="entry name" value="FtsX"/>
    <property type="match status" value="2"/>
</dbReference>
<evidence type="ECO:0000256" key="1">
    <source>
        <dbReference type="ARBA" id="ARBA00004651"/>
    </source>
</evidence>
<accession>A0A433XLA8</accession>
<feature type="transmembrane region" description="Helical" evidence="6">
    <location>
        <begin position="21"/>
        <end position="41"/>
    </location>
</feature>
<keyword evidence="5 6" id="KW-0472">Membrane</keyword>
<name>A0A433XLA8_9HYPH</name>
<dbReference type="InterPro" id="IPR025857">
    <property type="entry name" value="MacB_PCD"/>
</dbReference>
<dbReference type="InterPro" id="IPR038766">
    <property type="entry name" value="Membrane_comp_ABC_pdt"/>
</dbReference>
<dbReference type="Pfam" id="PF12704">
    <property type="entry name" value="MacB_PCD"/>
    <property type="match status" value="1"/>
</dbReference>
<dbReference type="OrthoDB" id="9775544at2"/>
<feature type="transmembrane region" description="Helical" evidence="6">
    <location>
        <begin position="814"/>
        <end position="838"/>
    </location>
</feature>
<feature type="transmembrane region" description="Helical" evidence="6">
    <location>
        <begin position="309"/>
        <end position="333"/>
    </location>
</feature>
<dbReference type="GO" id="GO:0005886">
    <property type="term" value="C:plasma membrane"/>
    <property type="evidence" value="ECO:0007669"/>
    <property type="project" value="UniProtKB-SubCell"/>
</dbReference>
<evidence type="ECO:0000259" key="8">
    <source>
        <dbReference type="Pfam" id="PF12704"/>
    </source>
</evidence>
<feature type="transmembrane region" description="Helical" evidence="6">
    <location>
        <begin position="769"/>
        <end position="794"/>
    </location>
</feature>
<dbReference type="PANTHER" id="PTHR30287">
    <property type="entry name" value="MEMBRANE COMPONENT OF PREDICTED ABC SUPERFAMILY METABOLITE UPTAKE TRANSPORTER"/>
    <property type="match status" value="1"/>
</dbReference>
<keyword evidence="10" id="KW-1185">Reference proteome</keyword>
<sequence>MGLSRLQGWVRVALRDLRGDLRRFGVLLACIALGVGTLAAVGSTGAALQAAIDRDAVAFLGGDIEARLSYRAASEEERAFLETLGTVSAVTELSSRAGAEGAGALIELRAVEPDYPLVGAVETRNGVVDALEPLLAQRDGAHGALVDQLLLERLGIGEGGRFRIGTADFVVTGVLAALPDQAVSGFRLGIPVLISETALEQSGLIGPGVLARWRYKILLGEGQDYDGAAAALAARFPGQGWETRSPADAAENLSEFLDLFARFLMLVGLSSLLVGGVGVSNAVSAYVAERQGAIATLRSLGATGARVMVHLLVQILVLTAAGIAIGALLGALATLVALPMLGGLLSLELSASIHWPSLVTAGFFGLLVGFAFAYLPLRQAEALRPALLFRTASGGVTAGLGWRALLRPRNGLPLAIALGLVILLAMWTTGEWALVLWYAFGALIAFGVLRTVAALLQSVLRAMPRPRNGLLRNALKSIYRPGAAAPAVMLSLGLGLSLLLMIALIDSSLRTQLRNELSGDTPSFVFLNMSPADDRGLSALAQSDPRIAAYASTAMMRGIITAVNDVPVAEMGEIPRPVRWMFEGDTSLTWSRALPEGSALVAGEWWPADYAGPPLVSLSRTMAEPLGLSVGDAFEVTIQGRPIRATIASFREIEWRNRGFNFMIVFSPGLIEGAPATYLGTMTAGDGAVDEIQALLVRDFPELSFAPVGEALARVADILSSLTNAVALVGGLAVVSGVFVLAGAMSAGRRQREADAMVMKVLGATRAKVVLAYLVEYGLLGFISALFASVLGTLGAWAIVTHVLELQFAADPGLIALVIGGSVVLTMLVGVGVTWSALSVRPARYLRALG</sequence>
<feature type="transmembrane region" description="Helical" evidence="6">
    <location>
        <begin position="411"/>
        <end position="429"/>
    </location>
</feature>
<evidence type="ECO:0000256" key="4">
    <source>
        <dbReference type="ARBA" id="ARBA00022989"/>
    </source>
</evidence>
<protein>
    <submittedName>
        <fullName evidence="9">FtsX-like permease family protein</fullName>
    </submittedName>
</protein>
<feature type="transmembrane region" description="Helical" evidence="6">
    <location>
        <begin position="725"/>
        <end position="748"/>
    </location>
</feature>
<dbReference type="Proteomes" id="UP000281547">
    <property type="component" value="Unassembled WGS sequence"/>
</dbReference>
<keyword evidence="4 6" id="KW-1133">Transmembrane helix</keyword>
<feature type="transmembrane region" description="Helical" evidence="6">
    <location>
        <begin position="481"/>
        <end position="505"/>
    </location>
</feature>
<feature type="domain" description="ABC3 transporter permease C-terminal" evidence="7">
    <location>
        <begin position="729"/>
        <end position="839"/>
    </location>
</feature>
<evidence type="ECO:0000256" key="6">
    <source>
        <dbReference type="SAM" id="Phobius"/>
    </source>
</evidence>
<evidence type="ECO:0000313" key="10">
    <source>
        <dbReference type="Proteomes" id="UP000281547"/>
    </source>
</evidence>
<evidence type="ECO:0000313" key="9">
    <source>
        <dbReference type="EMBL" id="RUT34853.1"/>
    </source>
</evidence>
<organism evidence="9 10">
    <name type="scientific">Arsenicitalea aurantiaca</name>
    <dbReference type="NCBI Taxonomy" id="1783274"/>
    <lineage>
        <taxon>Bacteria</taxon>
        <taxon>Pseudomonadati</taxon>
        <taxon>Pseudomonadota</taxon>
        <taxon>Alphaproteobacteria</taxon>
        <taxon>Hyphomicrobiales</taxon>
        <taxon>Devosiaceae</taxon>
        <taxon>Arsenicitalea</taxon>
    </lineage>
</organism>
<feature type="transmembrane region" description="Helical" evidence="6">
    <location>
        <begin position="353"/>
        <end position="375"/>
    </location>
</feature>
<dbReference type="PANTHER" id="PTHR30287:SF1">
    <property type="entry name" value="INNER MEMBRANE PROTEIN"/>
    <property type="match status" value="1"/>
</dbReference>
<evidence type="ECO:0000256" key="2">
    <source>
        <dbReference type="ARBA" id="ARBA00022475"/>
    </source>
</evidence>
<reference evidence="9 10" key="1">
    <citation type="journal article" date="2016" name="Int. J. Syst. Evol. Microbiol.">
        <title>Arsenicitalea aurantiaca gen. nov., sp. nov., a new member of the family Hyphomicrobiaceae, isolated from high-arsenic sediment.</title>
        <authorList>
            <person name="Mu Y."/>
            <person name="Zhou L."/>
            <person name="Zeng X.C."/>
            <person name="Liu L."/>
            <person name="Pan Y."/>
            <person name="Chen X."/>
            <person name="Wang J."/>
            <person name="Li S."/>
            <person name="Li W.J."/>
            <person name="Wang Y."/>
        </authorList>
    </citation>
    <scope>NUCLEOTIDE SEQUENCE [LARGE SCALE GENOMIC DNA]</scope>
    <source>
        <strain evidence="9 10">42-50</strain>
    </source>
</reference>
<keyword evidence="3 6" id="KW-0812">Transmembrane</keyword>
<comment type="caution">
    <text evidence="9">The sequence shown here is derived from an EMBL/GenBank/DDBJ whole genome shotgun (WGS) entry which is preliminary data.</text>
</comment>
<evidence type="ECO:0000256" key="5">
    <source>
        <dbReference type="ARBA" id="ARBA00023136"/>
    </source>
</evidence>
<feature type="domain" description="MacB-like periplasmic core" evidence="8">
    <location>
        <begin position="28"/>
        <end position="233"/>
    </location>
</feature>
<dbReference type="RefSeq" id="WP_127186973.1">
    <property type="nucleotide sequence ID" value="NZ_RZNJ01000001.1"/>
</dbReference>
<dbReference type="EMBL" id="RZNJ01000001">
    <property type="protein sequence ID" value="RUT34853.1"/>
    <property type="molecule type" value="Genomic_DNA"/>
</dbReference>
<gene>
    <name evidence="9" type="ORF">EMQ25_02525</name>
</gene>
<evidence type="ECO:0000256" key="3">
    <source>
        <dbReference type="ARBA" id="ARBA00022692"/>
    </source>
</evidence>
<feature type="transmembrane region" description="Helical" evidence="6">
    <location>
        <begin position="435"/>
        <end position="460"/>
    </location>
</feature>
<dbReference type="AlphaFoldDB" id="A0A433XLA8"/>
<feature type="transmembrane region" description="Helical" evidence="6">
    <location>
        <begin position="263"/>
        <end position="288"/>
    </location>
</feature>
<proteinExistence type="predicted"/>
<evidence type="ECO:0000259" key="7">
    <source>
        <dbReference type="Pfam" id="PF02687"/>
    </source>
</evidence>
<comment type="subcellular location">
    <subcellularLocation>
        <location evidence="1">Cell membrane</location>
        <topology evidence="1">Multi-pass membrane protein</topology>
    </subcellularLocation>
</comment>
<dbReference type="InterPro" id="IPR003838">
    <property type="entry name" value="ABC3_permease_C"/>
</dbReference>